<dbReference type="FunFam" id="2.20.70.10:FF:000019">
    <property type="entry name" value="Putative transcriptional coactivator YAP1"/>
    <property type="match status" value="1"/>
</dbReference>
<evidence type="ECO:0000256" key="11">
    <source>
        <dbReference type="ARBA" id="ARBA00023159"/>
    </source>
</evidence>
<keyword evidence="6" id="KW-0678">Repressor</keyword>
<dbReference type="GO" id="GO:0003713">
    <property type="term" value="F:transcription coactivator activity"/>
    <property type="evidence" value="ECO:0007669"/>
    <property type="project" value="TreeGrafter"/>
</dbReference>
<name>A0A668TLZ5_OREAU</name>
<dbReference type="FunFam" id="2.20.70.10:FF:000012">
    <property type="entry name" value="transcriptional coactivator YAP1 isoform X2"/>
    <property type="match status" value="1"/>
</dbReference>
<feature type="compositionally biased region" description="Polar residues" evidence="15">
    <location>
        <begin position="339"/>
        <end position="349"/>
    </location>
</feature>
<evidence type="ECO:0000256" key="2">
    <source>
        <dbReference type="ARBA" id="ARBA00004435"/>
    </source>
</evidence>
<evidence type="ECO:0000259" key="16">
    <source>
        <dbReference type="PROSITE" id="PS50020"/>
    </source>
</evidence>
<dbReference type="SMART" id="SM00456">
    <property type="entry name" value="WW"/>
    <property type="match status" value="2"/>
</dbReference>
<evidence type="ECO:0000256" key="13">
    <source>
        <dbReference type="ARBA" id="ARBA00023242"/>
    </source>
</evidence>
<comment type="similarity">
    <text evidence="14">Belongs to the YAP1 family.</text>
</comment>
<dbReference type="PANTHER" id="PTHR17616">
    <property type="entry name" value="YES-ASSOCIATED PROTEIN YAP1 FAMILY MEMBER"/>
    <property type="match status" value="1"/>
</dbReference>
<dbReference type="GO" id="GO:0035329">
    <property type="term" value="P:hippo signaling"/>
    <property type="evidence" value="ECO:0007669"/>
    <property type="project" value="TreeGrafter"/>
</dbReference>
<gene>
    <name evidence="17" type="primary">YAP1</name>
</gene>
<keyword evidence="18" id="KW-1185">Reference proteome</keyword>
<dbReference type="InterPro" id="IPR053819">
    <property type="entry name" value="TEADIR3_omega_loop"/>
</dbReference>
<dbReference type="Ensembl" id="ENSOABT00000029088.2">
    <property type="protein sequence ID" value="ENSOABP00000028299.1"/>
    <property type="gene ID" value="ENSOABG00000013209.2"/>
</dbReference>
<dbReference type="GO" id="GO:0005923">
    <property type="term" value="C:bicellular tight junction"/>
    <property type="evidence" value="ECO:0007669"/>
    <property type="project" value="UniProtKB-SubCell"/>
</dbReference>
<evidence type="ECO:0000256" key="1">
    <source>
        <dbReference type="ARBA" id="ARBA00004123"/>
    </source>
</evidence>
<dbReference type="PANTHER" id="PTHR17616:SF9">
    <property type="entry name" value="TRANSCRIPTIONAL COACTIVATOR YAP1"/>
    <property type="match status" value="1"/>
</dbReference>
<dbReference type="OMA" id="IIHPRAN"/>
<dbReference type="PROSITE" id="PS50020">
    <property type="entry name" value="WW_DOMAIN_2"/>
    <property type="match status" value="2"/>
</dbReference>
<protein>
    <recommendedName>
        <fullName evidence="16">WW domain-containing protein</fullName>
    </recommendedName>
</protein>
<comment type="subcellular location">
    <subcellularLocation>
        <location evidence="2">Cell junction</location>
        <location evidence="2">Tight junction</location>
    </subcellularLocation>
    <subcellularLocation>
        <location evidence="3">Cytoplasm</location>
    </subcellularLocation>
    <subcellularLocation>
        <location evidence="1">Nucleus</location>
    </subcellularLocation>
</comment>
<dbReference type="GO" id="GO:0045944">
    <property type="term" value="P:positive regulation of transcription by RNA polymerase II"/>
    <property type="evidence" value="ECO:0007669"/>
    <property type="project" value="TreeGrafter"/>
</dbReference>
<keyword evidence="12" id="KW-0804">Transcription</keyword>
<accession>A0A668TLZ5</accession>
<reference evidence="17" key="1">
    <citation type="submission" date="2025-08" db="UniProtKB">
        <authorList>
            <consortium name="Ensembl"/>
        </authorList>
    </citation>
    <scope>IDENTIFICATION</scope>
</reference>
<keyword evidence="10" id="KW-0805">Transcription regulation</keyword>
<evidence type="ECO:0000256" key="9">
    <source>
        <dbReference type="ARBA" id="ARBA00022949"/>
    </source>
</evidence>
<feature type="region of interest" description="Disordered" evidence="15">
    <location>
        <begin position="101"/>
        <end position="121"/>
    </location>
</feature>
<evidence type="ECO:0000256" key="3">
    <source>
        <dbReference type="ARBA" id="ARBA00004496"/>
    </source>
</evidence>
<dbReference type="InterPro" id="IPR036020">
    <property type="entry name" value="WW_dom_sf"/>
</dbReference>
<evidence type="ECO:0000256" key="8">
    <source>
        <dbReference type="ARBA" id="ARBA00022737"/>
    </source>
</evidence>
<dbReference type="InterPro" id="IPR051583">
    <property type="entry name" value="YAP1"/>
</dbReference>
<evidence type="ECO:0000256" key="10">
    <source>
        <dbReference type="ARBA" id="ARBA00023015"/>
    </source>
</evidence>
<dbReference type="GO" id="GO:0005634">
    <property type="term" value="C:nucleus"/>
    <property type="evidence" value="ECO:0007669"/>
    <property type="project" value="UniProtKB-SubCell"/>
</dbReference>
<evidence type="ECO:0000256" key="14">
    <source>
        <dbReference type="ARBA" id="ARBA00038057"/>
    </source>
</evidence>
<keyword evidence="13" id="KW-0539">Nucleus</keyword>
<dbReference type="CDD" id="cd00201">
    <property type="entry name" value="WW"/>
    <property type="match status" value="2"/>
</dbReference>
<evidence type="ECO:0000313" key="17">
    <source>
        <dbReference type="Ensembl" id="ENSOABP00000028299.1"/>
    </source>
</evidence>
<dbReference type="AlphaFoldDB" id="A0A668TLZ5"/>
<dbReference type="Pfam" id="PF15238">
    <property type="entry name" value="TEADIR3"/>
    <property type="match status" value="1"/>
</dbReference>
<evidence type="ECO:0000313" key="18">
    <source>
        <dbReference type="Proteomes" id="UP000472276"/>
    </source>
</evidence>
<keyword evidence="5" id="KW-0963">Cytoplasm</keyword>
<evidence type="ECO:0000256" key="6">
    <source>
        <dbReference type="ARBA" id="ARBA00022491"/>
    </source>
</evidence>
<evidence type="ECO:0000256" key="4">
    <source>
        <dbReference type="ARBA" id="ARBA00022427"/>
    </source>
</evidence>
<keyword evidence="9" id="KW-0965">Cell junction</keyword>
<feature type="region of interest" description="Disordered" evidence="15">
    <location>
        <begin position="230"/>
        <end position="251"/>
    </location>
</feature>
<dbReference type="Gene3D" id="2.20.70.10">
    <property type="match status" value="2"/>
</dbReference>
<dbReference type="Gene3D" id="6.20.430.10">
    <property type="match status" value="1"/>
</dbReference>
<evidence type="ECO:0000256" key="5">
    <source>
        <dbReference type="ARBA" id="ARBA00022490"/>
    </source>
</evidence>
<proteinExistence type="inferred from homology"/>
<feature type="region of interest" description="Disordered" evidence="15">
    <location>
        <begin position="52"/>
        <end position="74"/>
    </location>
</feature>
<dbReference type="PROSITE" id="PS01159">
    <property type="entry name" value="WW_DOMAIN_1"/>
    <property type="match status" value="2"/>
</dbReference>
<reference evidence="17" key="2">
    <citation type="submission" date="2025-09" db="UniProtKB">
        <authorList>
            <consortium name="Ensembl"/>
        </authorList>
    </citation>
    <scope>IDENTIFICATION</scope>
</reference>
<feature type="domain" description="WW" evidence="16">
    <location>
        <begin position="186"/>
        <end position="219"/>
    </location>
</feature>
<evidence type="ECO:0000256" key="12">
    <source>
        <dbReference type="ARBA" id="ARBA00023163"/>
    </source>
</evidence>
<dbReference type="Proteomes" id="UP000472276">
    <property type="component" value="Unassembled WGS sequence"/>
</dbReference>
<keyword evidence="11" id="KW-0010">Activator</keyword>
<feature type="domain" description="WW" evidence="16">
    <location>
        <begin position="126"/>
        <end position="159"/>
    </location>
</feature>
<dbReference type="Pfam" id="PF00397">
    <property type="entry name" value="WW"/>
    <property type="match status" value="2"/>
</dbReference>
<dbReference type="GO" id="GO:0005737">
    <property type="term" value="C:cytoplasm"/>
    <property type="evidence" value="ECO:0007669"/>
    <property type="project" value="UniProtKB-SubCell"/>
</dbReference>
<evidence type="ECO:0000256" key="15">
    <source>
        <dbReference type="SAM" id="MobiDB-lite"/>
    </source>
</evidence>
<evidence type="ECO:0000256" key="7">
    <source>
        <dbReference type="ARBA" id="ARBA00022553"/>
    </source>
</evidence>
<keyword evidence="4" id="KW-0796">Tight junction</keyword>
<feature type="region of interest" description="Disordered" evidence="15">
    <location>
        <begin position="274"/>
        <end position="355"/>
    </location>
</feature>
<dbReference type="SUPFAM" id="SSF51045">
    <property type="entry name" value="WW domain"/>
    <property type="match status" value="2"/>
</dbReference>
<keyword evidence="8" id="KW-0677">Repeat</keyword>
<feature type="compositionally biased region" description="Polar residues" evidence="15">
    <location>
        <begin position="292"/>
        <end position="331"/>
    </location>
</feature>
<dbReference type="InterPro" id="IPR001202">
    <property type="entry name" value="WW_dom"/>
</dbReference>
<organism evidence="17 18">
    <name type="scientific">Oreochromis aureus</name>
    <name type="common">Israeli tilapia</name>
    <name type="synonym">Chromis aureus</name>
    <dbReference type="NCBI Taxonomy" id="47969"/>
    <lineage>
        <taxon>Eukaryota</taxon>
        <taxon>Metazoa</taxon>
        <taxon>Chordata</taxon>
        <taxon>Craniata</taxon>
        <taxon>Vertebrata</taxon>
        <taxon>Euteleostomi</taxon>
        <taxon>Actinopterygii</taxon>
        <taxon>Neopterygii</taxon>
        <taxon>Teleostei</taxon>
        <taxon>Neoteleostei</taxon>
        <taxon>Acanthomorphata</taxon>
        <taxon>Ovalentaria</taxon>
        <taxon>Cichlomorphae</taxon>
        <taxon>Cichliformes</taxon>
        <taxon>Cichlidae</taxon>
        <taxon>African cichlids</taxon>
        <taxon>Pseudocrenilabrinae</taxon>
        <taxon>Oreochromini</taxon>
        <taxon>Oreochromis</taxon>
    </lineage>
</organism>
<keyword evidence="7" id="KW-0597">Phosphoprotein</keyword>
<sequence>MDPSQHNPPAGHQIVHVRGDSETDLEALFNAVMNPKVNTVPHSVPMRMRKLPDSFFKPPEPKSHSRQASTDAGSGGVLIPHHVRAHSSPASLQLGAVSGGSLSGMGSTGASPQHLRQSSYEIPDDMPLPDGWEMAKTASGQRYFLNHIDQTTTWQDPRKAMLQMNQPPPPSSVPVQPQPIMNPASGPLPDGWEQAITAEGEIYYINHKNKTTSWLDPRLEPRYALNQQRISQSAPVKQPGQLPPSISGVMGSNNQMRLQQIEKERLRLKQQELLRQRPQDTEPQTELALRNQLPTSMDQDGSTNPVSSPMAQDARTMTANSSDPFLNSGTYHSRDESTDSGLSMSSYSVPRTPDDFLNSVDEMDTGDPLAPSMATQPSRFPDYLDTIPGTDVDLGTLEGESMAVEGEELMPSLQEALSSDILNDMESVLAATKLDKESFLTWL</sequence>